<proteinExistence type="inferred from homology"/>
<keyword evidence="5 8" id="KW-0812">Transmembrane</keyword>
<dbReference type="Proteomes" id="UP001054252">
    <property type="component" value="Unassembled WGS sequence"/>
</dbReference>
<dbReference type="PROSITE" id="PS50850">
    <property type="entry name" value="MFS"/>
    <property type="match status" value="1"/>
</dbReference>
<dbReference type="InterPro" id="IPR050549">
    <property type="entry name" value="MFS_Trehalose_Transporter"/>
</dbReference>
<evidence type="ECO:0000256" key="8">
    <source>
        <dbReference type="SAM" id="Phobius"/>
    </source>
</evidence>
<evidence type="ECO:0000313" key="10">
    <source>
        <dbReference type="EMBL" id="GKV08915.1"/>
    </source>
</evidence>
<feature type="transmembrane region" description="Helical" evidence="8">
    <location>
        <begin position="187"/>
        <end position="206"/>
    </location>
</feature>
<comment type="similarity">
    <text evidence="2">Belongs to the major facilitator superfamily. Sugar transporter (TC 2.A.1.1) family.</text>
</comment>
<dbReference type="InterPro" id="IPR005829">
    <property type="entry name" value="Sugar_transporter_CS"/>
</dbReference>
<dbReference type="PROSITE" id="PS00216">
    <property type="entry name" value="SUGAR_TRANSPORT_1"/>
    <property type="match status" value="1"/>
</dbReference>
<evidence type="ECO:0000256" key="1">
    <source>
        <dbReference type="ARBA" id="ARBA00004141"/>
    </source>
</evidence>
<feature type="transmembrane region" description="Helical" evidence="8">
    <location>
        <begin position="35"/>
        <end position="56"/>
    </location>
</feature>
<evidence type="ECO:0000256" key="4">
    <source>
        <dbReference type="ARBA" id="ARBA00022597"/>
    </source>
</evidence>
<evidence type="ECO:0000256" key="5">
    <source>
        <dbReference type="ARBA" id="ARBA00022692"/>
    </source>
</evidence>
<dbReference type="EMBL" id="BPVZ01000029">
    <property type="protein sequence ID" value="GKV08915.1"/>
    <property type="molecule type" value="Genomic_DNA"/>
</dbReference>
<dbReference type="AlphaFoldDB" id="A0AAV5JAF4"/>
<dbReference type="PANTHER" id="PTHR48021:SF25">
    <property type="entry name" value="SUGAR TRANSPORTER ERD6-LIKE 5"/>
    <property type="match status" value="1"/>
</dbReference>
<gene>
    <name evidence="10" type="ORF">SLEP1_g20485</name>
</gene>
<dbReference type="InterPro" id="IPR036259">
    <property type="entry name" value="MFS_trans_sf"/>
</dbReference>
<evidence type="ECO:0000256" key="6">
    <source>
        <dbReference type="ARBA" id="ARBA00022989"/>
    </source>
</evidence>
<organism evidence="10 11">
    <name type="scientific">Rubroshorea leprosula</name>
    <dbReference type="NCBI Taxonomy" id="152421"/>
    <lineage>
        <taxon>Eukaryota</taxon>
        <taxon>Viridiplantae</taxon>
        <taxon>Streptophyta</taxon>
        <taxon>Embryophyta</taxon>
        <taxon>Tracheophyta</taxon>
        <taxon>Spermatophyta</taxon>
        <taxon>Magnoliopsida</taxon>
        <taxon>eudicotyledons</taxon>
        <taxon>Gunneridae</taxon>
        <taxon>Pentapetalae</taxon>
        <taxon>rosids</taxon>
        <taxon>malvids</taxon>
        <taxon>Malvales</taxon>
        <taxon>Dipterocarpaceae</taxon>
        <taxon>Rubroshorea</taxon>
    </lineage>
</organism>
<name>A0AAV5JAF4_9ROSI</name>
<evidence type="ECO:0000256" key="2">
    <source>
        <dbReference type="ARBA" id="ARBA00010992"/>
    </source>
</evidence>
<protein>
    <recommendedName>
        <fullName evidence="9">Major facilitator superfamily (MFS) profile domain-containing protein</fullName>
    </recommendedName>
</protein>
<accession>A0AAV5JAF4</accession>
<comment type="subcellular location">
    <subcellularLocation>
        <location evidence="1">Membrane</location>
        <topology evidence="1">Multi-pass membrane protein</topology>
    </subcellularLocation>
</comment>
<keyword evidence="6 8" id="KW-1133">Transmembrane helix</keyword>
<dbReference type="PANTHER" id="PTHR48021">
    <property type="match status" value="1"/>
</dbReference>
<dbReference type="GO" id="GO:0016020">
    <property type="term" value="C:membrane"/>
    <property type="evidence" value="ECO:0007669"/>
    <property type="project" value="UniProtKB-SubCell"/>
</dbReference>
<feature type="transmembrane region" description="Helical" evidence="8">
    <location>
        <begin position="68"/>
        <end position="88"/>
    </location>
</feature>
<feature type="transmembrane region" description="Helical" evidence="8">
    <location>
        <begin position="150"/>
        <end position="175"/>
    </location>
</feature>
<feature type="transmembrane region" description="Helical" evidence="8">
    <location>
        <begin position="218"/>
        <end position="236"/>
    </location>
</feature>
<keyword evidence="11" id="KW-1185">Reference proteome</keyword>
<keyword evidence="4" id="KW-0762">Sugar transport</keyword>
<evidence type="ECO:0000259" key="9">
    <source>
        <dbReference type="PROSITE" id="PS50850"/>
    </source>
</evidence>
<evidence type="ECO:0000256" key="3">
    <source>
        <dbReference type="ARBA" id="ARBA00022448"/>
    </source>
</evidence>
<feature type="domain" description="Major facilitator superfamily (MFS) profile" evidence="9">
    <location>
        <begin position="1"/>
        <end position="240"/>
    </location>
</feature>
<evidence type="ECO:0000313" key="11">
    <source>
        <dbReference type="Proteomes" id="UP001054252"/>
    </source>
</evidence>
<dbReference type="SUPFAM" id="SSF103473">
    <property type="entry name" value="MFS general substrate transporter"/>
    <property type="match status" value="1"/>
</dbReference>
<evidence type="ECO:0000256" key="7">
    <source>
        <dbReference type="ARBA" id="ARBA00023136"/>
    </source>
</evidence>
<dbReference type="InterPro" id="IPR020846">
    <property type="entry name" value="MFS_dom"/>
</dbReference>
<feature type="transmembrane region" description="Helical" evidence="8">
    <location>
        <begin position="121"/>
        <end position="144"/>
    </location>
</feature>
<comment type="caution">
    <text evidence="10">The sequence shown here is derived from an EMBL/GenBank/DDBJ whole genome shotgun (WGS) entry which is preliminary data.</text>
</comment>
<dbReference type="Pfam" id="PF00083">
    <property type="entry name" value="Sugar_tr"/>
    <property type="match status" value="1"/>
</dbReference>
<dbReference type="GO" id="GO:0022857">
    <property type="term" value="F:transmembrane transporter activity"/>
    <property type="evidence" value="ECO:0007669"/>
    <property type="project" value="InterPro"/>
</dbReference>
<reference evidence="10 11" key="1">
    <citation type="journal article" date="2021" name="Commun. Biol.">
        <title>The genome of Shorea leprosula (Dipterocarpaceae) highlights the ecological relevance of drought in aseasonal tropical rainforests.</title>
        <authorList>
            <person name="Ng K.K.S."/>
            <person name="Kobayashi M.J."/>
            <person name="Fawcett J.A."/>
            <person name="Hatakeyama M."/>
            <person name="Paape T."/>
            <person name="Ng C.H."/>
            <person name="Ang C.C."/>
            <person name="Tnah L.H."/>
            <person name="Lee C.T."/>
            <person name="Nishiyama T."/>
            <person name="Sese J."/>
            <person name="O'Brien M.J."/>
            <person name="Copetti D."/>
            <person name="Mohd Noor M.I."/>
            <person name="Ong R.C."/>
            <person name="Putra M."/>
            <person name="Sireger I.Z."/>
            <person name="Indrioko S."/>
            <person name="Kosugi Y."/>
            <person name="Izuno A."/>
            <person name="Isagi Y."/>
            <person name="Lee S.L."/>
            <person name="Shimizu K.K."/>
        </authorList>
    </citation>
    <scope>NUCLEOTIDE SEQUENCE [LARGE SCALE GENOMIC DNA]</scope>
    <source>
        <strain evidence="10">214</strain>
    </source>
</reference>
<dbReference type="InterPro" id="IPR005828">
    <property type="entry name" value="MFS_sugar_transport-like"/>
</dbReference>
<dbReference type="Gene3D" id="1.20.1250.20">
    <property type="entry name" value="MFS general substrate transporter like domains"/>
    <property type="match status" value="1"/>
</dbReference>
<feature type="transmembrane region" description="Helical" evidence="8">
    <location>
        <begin position="94"/>
        <end position="114"/>
    </location>
</feature>
<keyword evidence="3" id="KW-0813">Transport</keyword>
<keyword evidence="7 8" id="KW-0472">Membrane</keyword>
<sequence length="256" mass="26903">MEENGLLPRSTLLAPNPRVISEDNLIESDSAVTPVVVFSTLVAVCGSFGSGCSSGFSSPAESGIMEDLGLSTAAYSVFGSLLTVGGIIGFSSDIGTISMAIILIPSTAVSVLLADKWGRRPLLLVSAAGMCLSAFLVGLAFLLQNSSTSILVYIGIQGFSVAYGLGLAGLAWVVMSEIYPINIKGSAGSLSTLVNWSTSWLVSFTFNFMAEWSEGGTFLIYSAMCCLGVVFIAKLVPETRRRTLEEIQASIAHFLQ</sequence>